<protein>
    <recommendedName>
        <fullName evidence="2">Sperm microtubule inner protein 1 C-terminal domain-containing protein</fullName>
    </recommendedName>
</protein>
<dbReference type="PANTHER" id="PTHR35826:SF5">
    <property type="entry name" value="GENE 45521-RELATED"/>
    <property type="match status" value="1"/>
</dbReference>
<dbReference type="Pfam" id="PF22589">
    <property type="entry name" value="SPMIP1"/>
    <property type="match status" value="1"/>
</dbReference>
<dbReference type="Ensembl" id="ENSEBUT00000018731.1">
    <property type="protein sequence ID" value="ENSEBUP00000018155.1"/>
    <property type="gene ID" value="ENSEBUG00000011340.1"/>
</dbReference>
<dbReference type="AlphaFoldDB" id="A0A8C4QR17"/>
<proteinExistence type="predicted"/>
<evidence type="ECO:0000256" key="1">
    <source>
        <dbReference type="SAM" id="MobiDB-lite"/>
    </source>
</evidence>
<dbReference type="InterPro" id="IPR054323">
    <property type="entry name" value="SPMIP1_C"/>
</dbReference>
<evidence type="ECO:0000313" key="3">
    <source>
        <dbReference type="Ensembl" id="ENSEBUP00000018155.1"/>
    </source>
</evidence>
<keyword evidence="4" id="KW-1185">Reference proteome</keyword>
<feature type="region of interest" description="Disordered" evidence="1">
    <location>
        <begin position="55"/>
        <end position="102"/>
    </location>
</feature>
<name>A0A8C4QR17_EPTBU</name>
<feature type="domain" description="Sperm microtubule inner protein 1 C-terminal" evidence="2">
    <location>
        <begin position="75"/>
        <end position="147"/>
    </location>
</feature>
<reference evidence="3" key="2">
    <citation type="submission" date="2025-09" db="UniProtKB">
        <authorList>
            <consortium name="Ensembl"/>
        </authorList>
    </citation>
    <scope>IDENTIFICATION</scope>
</reference>
<sequence length="168" mass="20305">MARELGMNTQRLQFLRETMERETLTRLRWRERFLFPWTSMWNTFKLKTPTHPLEPVCLQDPPGRRSSLEHLSDATARKAPGKDPKEDPQPKEEIPPEMRPITPETQMLLFRGVYGRQDYLKKRLEKSPEKKFDFPMLSSWEYGWKQGGWGWGEREIERDRDRDRDRDR</sequence>
<accession>A0A8C4QR17</accession>
<evidence type="ECO:0000313" key="4">
    <source>
        <dbReference type="Proteomes" id="UP000694388"/>
    </source>
</evidence>
<evidence type="ECO:0000259" key="2">
    <source>
        <dbReference type="Pfam" id="PF22589"/>
    </source>
</evidence>
<dbReference type="Proteomes" id="UP000694388">
    <property type="component" value="Unplaced"/>
</dbReference>
<feature type="compositionally biased region" description="Basic and acidic residues" evidence="1">
    <location>
        <begin position="62"/>
        <end position="96"/>
    </location>
</feature>
<reference evidence="3" key="1">
    <citation type="submission" date="2025-08" db="UniProtKB">
        <authorList>
            <consortium name="Ensembl"/>
        </authorList>
    </citation>
    <scope>IDENTIFICATION</scope>
</reference>
<dbReference type="PANTHER" id="PTHR35826">
    <property type="entry name" value="PROTEIN ATP6V1FNB-LIKE"/>
    <property type="match status" value="1"/>
</dbReference>
<organism evidence="3 4">
    <name type="scientific">Eptatretus burgeri</name>
    <name type="common">Inshore hagfish</name>
    <dbReference type="NCBI Taxonomy" id="7764"/>
    <lineage>
        <taxon>Eukaryota</taxon>
        <taxon>Metazoa</taxon>
        <taxon>Chordata</taxon>
        <taxon>Craniata</taxon>
        <taxon>Vertebrata</taxon>
        <taxon>Cyclostomata</taxon>
        <taxon>Myxini</taxon>
        <taxon>Myxiniformes</taxon>
        <taxon>Myxinidae</taxon>
        <taxon>Eptatretinae</taxon>
        <taxon>Eptatretus</taxon>
    </lineage>
</organism>